<dbReference type="Proteomes" id="UP000095280">
    <property type="component" value="Unplaced"/>
</dbReference>
<evidence type="ECO:0000313" key="6">
    <source>
        <dbReference type="WBParaSite" id="maker-uti_cns_0046166-snap-gene-0.4-mRNA-1"/>
    </source>
</evidence>
<keyword evidence="3" id="KW-0472">Membrane</keyword>
<comment type="subcellular location">
    <subcellularLocation>
        <location evidence="1">Membrane</location>
        <topology evidence="1">Multi-pass membrane protein</topology>
    </subcellularLocation>
</comment>
<dbReference type="Pfam" id="PF07690">
    <property type="entry name" value="MFS_1"/>
    <property type="match status" value="1"/>
</dbReference>
<feature type="region of interest" description="Disordered" evidence="2">
    <location>
        <begin position="281"/>
        <end position="320"/>
    </location>
</feature>
<dbReference type="InterPro" id="IPR050327">
    <property type="entry name" value="Proton-linked_MCT"/>
</dbReference>
<dbReference type="InterPro" id="IPR036259">
    <property type="entry name" value="MFS_trans_sf"/>
</dbReference>
<keyword evidence="3" id="KW-1133">Transmembrane helix</keyword>
<dbReference type="PANTHER" id="PTHR11360">
    <property type="entry name" value="MONOCARBOXYLATE TRANSPORTER"/>
    <property type="match status" value="1"/>
</dbReference>
<dbReference type="InterPro" id="IPR011701">
    <property type="entry name" value="MFS"/>
</dbReference>
<feature type="transmembrane region" description="Helical" evidence="3">
    <location>
        <begin position="113"/>
        <end position="134"/>
    </location>
</feature>
<feature type="transmembrane region" description="Helical" evidence="3">
    <location>
        <begin position="440"/>
        <end position="458"/>
    </location>
</feature>
<dbReference type="GO" id="GO:0016020">
    <property type="term" value="C:membrane"/>
    <property type="evidence" value="ECO:0007669"/>
    <property type="project" value="UniProtKB-SubCell"/>
</dbReference>
<dbReference type="InterPro" id="IPR020846">
    <property type="entry name" value="MFS_dom"/>
</dbReference>
<dbReference type="WBParaSite" id="maker-uti_cns_0046166-snap-gene-0.4-mRNA-1">
    <property type="protein sequence ID" value="maker-uti_cns_0046166-snap-gene-0.4-mRNA-1"/>
    <property type="gene ID" value="maker-uti_cns_0046166-snap-gene-0.4"/>
</dbReference>
<evidence type="ECO:0000256" key="1">
    <source>
        <dbReference type="ARBA" id="ARBA00004141"/>
    </source>
</evidence>
<feature type="transmembrane region" description="Helical" evidence="3">
    <location>
        <begin position="20"/>
        <end position="38"/>
    </location>
</feature>
<proteinExistence type="predicted"/>
<feature type="transmembrane region" description="Helical" evidence="3">
    <location>
        <begin position="470"/>
        <end position="489"/>
    </location>
</feature>
<feature type="transmembrane region" description="Helical" evidence="3">
    <location>
        <begin position="45"/>
        <end position="75"/>
    </location>
</feature>
<feature type="domain" description="Major facilitator superfamily (MFS) profile" evidence="4">
    <location>
        <begin position="1"/>
        <end position="136"/>
    </location>
</feature>
<evidence type="ECO:0000313" key="5">
    <source>
        <dbReference type="Proteomes" id="UP000095280"/>
    </source>
</evidence>
<accession>A0A1I8J886</accession>
<dbReference type="Gene3D" id="1.20.1250.20">
    <property type="entry name" value="MFS general substrate transporter like domains"/>
    <property type="match status" value="2"/>
</dbReference>
<evidence type="ECO:0000259" key="4">
    <source>
        <dbReference type="PROSITE" id="PS50850"/>
    </source>
</evidence>
<feature type="compositionally biased region" description="Polar residues" evidence="2">
    <location>
        <begin position="284"/>
        <end position="313"/>
    </location>
</feature>
<evidence type="ECO:0000256" key="2">
    <source>
        <dbReference type="SAM" id="MobiDB-lite"/>
    </source>
</evidence>
<dbReference type="PANTHER" id="PTHR11360:SF286">
    <property type="entry name" value="GH22266P"/>
    <property type="match status" value="1"/>
</dbReference>
<feature type="transmembrane region" description="Helical" evidence="3">
    <location>
        <begin position="81"/>
        <end position="101"/>
    </location>
</feature>
<dbReference type="GO" id="GO:0008028">
    <property type="term" value="F:monocarboxylic acid transmembrane transporter activity"/>
    <property type="evidence" value="ECO:0007669"/>
    <property type="project" value="TreeGrafter"/>
</dbReference>
<reference evidence="6" key="1">
    <citation type="submission" date="2016-11" db="UniProtKB">
        <authorList>
            <consortium name="WormBaseParasite"/>
        </authorList>
    </citation>
    <scope>IDENTIFICATION</scope>
</reference>
<dbReference type="SUPFAM" id="SSF103473">
    <property type="entry name" value="MFS general substrate transporter"/>
    <property type="match status" value="2"/>
</dbReference>
<sequence>MLAPFSPAGPISSALANTFGSRPVVMAGSVLACLSFFIASYLTNFYAFVVIFGVLGGISFGLVYLPAVVTVGFWFESRRAFATGIAVCGSGIGTAIFSVLIDRTIEHFSWRGTLMILSALVLNCALAGSFMMPLERYYEILSLREKRRIAKGKPRVKGNIMKKLIENKKRERNVSQGSLNGWIITTANRVEPPPPDFDDQPVMSSDALHRIAETVLRRKTNASRRLANRSSAALNDSNAAAAAAAANSAAAATAATNNSAATAAATPGNAAAMKSSVPQLVRDYSQSQTSLNNSPSMEQPQRQQQLSVSSEPQSPEHSRFVSGVDLHRCSTGPDDVAGQHQLAVTEEVREAITKSVLREMLRPMNRKDVFHSGSLHQLNEYTRSKMSVAGTREYYRSVTSIPPDAGRPAAPAKSAIKQMLDFYQFIKGYAMKRGIPHNDATLLVTLIGVANTVGRIVAGWASDRSWADALWINNLALIGAGLATAFIPFCHTLEPMIGCACCYGLFIGGVSVHALLSAA</sequence>
<protein>
    <submittedName>
        <fullName evidence="6">MFS domain-containing protein</fullName>
    </submittedName>
</protein>
<keyword evidence="3" id="KW-0812">Transmembrane</keyword>
<evidence type="ECO:0000256" key="3">
    <source>
        <dbReference type="SAM" id="Phobius"/>
    </source>
</evidence>
<organism evidence="5 6">
    <name type="scientific">Macrostomum lignano</name>
    <dbReference type="NCBI Taxonomy" id="282301"/>
    <lineage>
        <taxon>Eukaryota</taxon>
        <taxon>Metazoa</taxon>
        <taxon>Spiralia</taxon>
        <taxon>Lophotrochozoa</taxon>
        <taxon>Platyhelminthes</taxon>
        <taxon>Rhabditophora</taxon>
        <taxon>Macrostomorpha</taxon>
        <taxon>Macrostomida</taxon>
        <taxon>Macrostomidae</taxon>
        <taxon>Macrostomum</taxon>
    </lineage>
</organism>
<feature type="transmembrane region" description="Helical" evidence="3">
    <location>
        <begin position="495"/>
        <end position="516"/>
    </location>
</feature>
<dbReference type="AlphaFoldDB" id="A0A1I8J886"/>
<name>A0A1I8J886_9PLAT</name>
<dbReference type="PROSITE" id="PS50850">
    <property type="entry name" value="MFS"/>
    <property type="match status" value="1"/>
</dbReference>
<keyword evidence="5" id="KW-1185">Reference proteome</keyword>